<dbReference type="GO" id="GO:0000049">
    <property type="term" value="F:tRNA binding"/>
    <property type="evidence" value="ECO:0007669"/>
    <property type="project" value="UniProtKB-UniRule"/>
</dbReference>
<dbReference type="AlphaFoldDB" id="A0A1F5PLY2"/>
<evidence type="ECO:0000256" key="3">
    <source>
        <dbReference type="PROSITE-ProRule" id="PRU00209"/>
    </source>
</evidence>
<evidence type="ECO:0000313" key="6">
    <source>
        <dbReference type="Proteomes" id="UP000178377"/>
    </source>
</evidence>
<accession>A0A1F5PLY2</accession>
<sequence>MKFYIKWLKGFAGWTQPLPSGKGGDLRGRSSQNSALAPVMGDFPNVFVGEVLRVDKHPNADRLRLVAVSLGDRLVEPIVCGAFNFDVGDLVVLALPGAQIVRNIHTAEHEPFVLKKATIRGIESQGMICAAFELGAGSLTDKPEIVVVTKPVSPGAQFSSKMLE</sequence>
<keyword evidence="2 3" id="KW-0694">RNA-binding</keyword>
<dbReference type="Pfam" id="PF01588">
    <property type="entry name" value="tRNA_bind"/>
    <property type="match status" value="1"/>
</dbReference>
<evidence type="ECO:0000256" key="1">
    <source>
        <dbReference type="ARBA" id="ARBA00022555"/>
    </source>
</evidence>
<dbReference type="InterPro" id="IPR002547">
    <property type="entry name" value="tRNA-bd_dom"/>
</dbReference>
<protein>
    <recommendedName>
        <fullName evidence="4">tRNA-binding domain-containing protein</fullName>
    </recommendedName>
</protein>
<proteinExistence type="predicted"/>
<dbReference type="CDD" id="cd02796">
    <property type="entry name" value="tRNA_bind_bactPheRS"/>
    <property type="match status" value="1"/>
</dbReference>
<name>A0A1F5PLY2_9BACT</name>
<feature type="domain" description="TRNA-binding" evidence="4">
    <location>
        <begin position="40"/>
        <end position="159"/>
    </location>
</feature>
<evidence type="ECO:0000259" key="4">
    <source>
        <dbReference type="PROSITE" id="PS50886"/>
    </source>
</evidence>
<keyword evidence="1 3" id="KW-0820">tRNA-binding</keyword>
<dbReference type="PROSITE" id="PS50886">
    <property type="entry name" value="TRBD"/>
    <property type="match status" value="1"/>
</dbReference>
<dbReference type="EMBL" id="MFEO01000005">
    <property type="protein sequence ID" value="OGE90926.1"/>
    <property type="molecule type" value="Genomic_DNA"/>
</dbReference>
<dbReference type="STRING" id="1817828.A2722_00740"/>
<evidence type="ECO:0000256" key="2">
    <source>
        <dbReference type="ARBA" id="ARBA00022884"/>
    </source>
</evidence>
<gene>
    <name evidence="5" type="ORF">A2722_00740</name>
</gene>
<reference evidence="5 6" key="1">
    <citation type="journal article" date="2016" name="Nat. Commun.">
        <title>Thousands of microbial genomes shed light on interconnected biogeochemical processes in an aquifer system.</title>
        <authorList>
            <person name="Anantharaman K."/>
            <person name="Brown C.T."/>
            <person name="Hug L.A."/>
            <person name="Sharon I."/>
            <person name="Castelle C.J."/>
            <person name="Probst A.J."/>
            <person name="Thomas B.C."/>
            <person name="Singh A."/>
            <person name="Wilkins M.J."/>
            <person name="Karaoz U."/>
            <person name="Brodie E.L."/>
            <person name="Williams K.H."/>
            <person name="Hubbard S.S."/>
            <person name="Banfield J.F."/>
        </authorList>
    </citation>
    <scope>NUCLEOTIDE SEQUENCE [LARGE SCALE GENOMIC DNA]</scope>
</reference>
<comment type="caution">
    <text evidence="5">The sequence shown here is derived from an EMBL/GenBank/DDBJ whole genome shotgun (WGS) entry which is preliminary data.</text>
</comment>
<dbReference type="Proteomes" id="UP000178377">
    <property type="component" value="Unassembled WGS sequence"/>
</dbReference>
<dbReference type="InterPro" id="IPR012340">
    <property type="entry name" value="NA-bd_OB-fold"/>
</dbReference>
<evidence type="ECO:0000313" key="5">
    <source>
        <dbReference type="EMBL" id="OGE90926.1"/>
    </source>
</evidence>
<organism evidence="5 6">
    <name type="scientific">Candidatus Doudnabacteria bacterium RIFCSPHIGHO2_01_FULL_50_11</name>
    <dbReference type="NCBI Taxonomy" id="1817828"/>
    <lineage>
        <taxon>Bacteria</taxon>
        <taxon>Candidatus Doudnaibacteriota</taxon>
    </lineage>
</organism>
<dbReference type="InterPro" id="IPR033714">
    <property type="entry name" value="tRNA_bind_bactPheRS"/>
</dbReference>
<dbReference type="Gene3D" id="2.40.50.140">
    <property type="entry name" value="Nucleic acid-binding proteins"/>
    <property type="match status" value="1"/>
</dbReference>
<dbReference type="SUPFAM" id="SSF50249">
    <property type="entry name" value="Nucleic acid-binding proteins"/>
    <property type="match status" value="1"/>
</dbReference>